<evidence type="ECO:0000313" key="2">
    <source>
        <dbReference type="Proteomes" id="UP001497444"/>
    </source>
</evidence>
<name>A0ABP0WFC2_9BRYO</name>
<accession>A0ABP0WFC2</accession>
<keyword evidence="2" id="KW-1185">Reference proteome</keyword>
<evidence type="ECO:0000313" key="1">
    <source>
        <dbReference type="EMBL" id="CAK9265097.1"/>
    </source>
</evidence>
<sequence>MCVGEEPLKVCPHQTSNSGVAEHAGEACTVRCRSLSNHFGNRHRRSTMSAPCFSSKILPSSGNELQTVSSCCGVSWCRSSVPPI</sequence>
<proteinExistence type="predicted"/>
<reference evidence="1" key="1">
    <citation type="submission" date="2024-02" db="EMBL/GenBank/DDBJ databases">
        <authorList>
            <consortium name="ELIXIR-Norway"/>
            <consortium name="Elixir Norway"/>
        </authorList>
    </citation>
    <scope>NUCLEOTIDE SEQUENCE</scope>
</reference>
<protein>
    <submittedName>
        <fullName evidence="1">Uncharacterized protein</fullName>
    </submittedName>
</protein>
<dbReference type="EMBL" id="OZ020112">
    <property type="protein sequence ID" value="CAK9265097.1"/>
    <property type="molecule type" value="Genomic_DNA"/>
</dbReference>
<dbReference type="Proteomes" id="UP001497444">
    <property type="component" value="Chromosome 17"/>
</dbReference>
<gene>
    <name evidence="1" type="ORF">CSSPJE1EN1_LOCUS10575</name>
</gene>
<organism evidence="1 2">
    <name type="scientific">Sphagnum jensenii</name>
    <dbReference type="NCBI Taxonomy" id="128206"/>
    <lineage>
        <taxon>Eukaryota</taxon>
        <taxon>Viridiplantae</taxon>
        <taxon>Streptophyta</taxon>
        <taxon>Embryophyta</taxon>
        <taxon>Bryophyta</taxon>
        <taxon>Sphagnophytina</taxon>
        <taxon>Sphagnopsida</taxon>
        <taxon>Sphagnales</taxon>
        <taxon>Sphagnaceae</taxon>
        <taxon>Sphagnum</taxon>
    </lineage>
</organism>